<proteinExistence type="predicted"/>
<protein>
    <submittedName>
        <fullName evidence="1">Uncharacterized protein</fullName>
    </submittedName>
</protein>
<organism evidence="1 2">
    <name type="scientific">Pediococcus pentosaceus</name>
    <dbReference type="NCBI Taxonomy" id="1255"/>
    <lineage>
        <taxon>Bacteria</taxon>
        <taxon>Bacillati</taxon>
        <taxon>Bacillota</taxon>
        <taxon>Bacilli</taxon>
        <taxon>Lactobacillales</taxon>
        <taxon>Lactobacillaceae</taxon>
        <taxon>Pediococcus</taxon>
    </lineage>
</organism>
<dbReference type="EMBL" id="CP021474">
    <property type="protein sequence ID" value="ARW19721.1"/>
    <property type="molecule type" value="Genomic_DNA"/>
</dbReference>
<sequence length="70" mass="7265">MADRSKQSLVVYDKSGAKVATGGVGTKQVEITGLEGGKQVAAGDYQLAYTDGTQTSDKVDVPAFTVPETK</sequence>
<dbReference type="Proteomes" id="UP000196118">
    <property type="component" value="Chromosome"/>
</dbReference>
<name>A0A1Y0VNJ8_PEDPE</name>
<reference evidence="1 2" key="1">
    <citation type="submission" date="2017-05" db="EMBL/GenBank/DDBJ databases">
        <title>Genome sequence of Pediococcus pentosaceus strain SRCM100892.</title>
        <authorList>
            <person name="Cho S.H."/>
        </authorList>
    </citation>
    <scope>NUCLEOTIDE SEQUENCE [LARGE SCALE GENOMIC DNA]</scope>
    <source>
        <strain evidence="1 2">SRCM100892</strain>
    </source>
</reference>
<gene>
    <name evidence="1" type="ORF">S100892_01148</name>
</gene>
<evidence type="ECO:0000313" key="1">
    <source>
        <dbReference type="EMBL" id="ARW19721.1"/>
    </source>
</evidence>
<accession>A0A1Y0VNJ8</accession>
<evidence type="ECO:0000313" key="2">
    <source>
        <dbReference type="Proteomes" id="UP000196118"/>
    </source>
</evidence>
<dbReference type="AlphaFoldDB" id="A0A1Y0VNJ8"/>